<dbReference type="Pfam" id="PF16083">
    <property type="entry name" value="Phage_holin_3_3"/>
    <property type="match status" value="1"/>
</dbReference>
<accession>A0A2G1DQQ1</accession>
<feature type="compositionally biased region" description="Basic residues" evidence="1">
    <location>
        <begin position="141"/>
        <end position="150"/>
    </location>
</feature>
<feature type="transmembrane region" description="Helical" evidence="2">
    <location>
        <begin position="13"/>
        <end position="32"/>
    </location>
</feature>
<evidence type="ECO:0000256" key="2">
    <source>
        <dbReference type="SAM" id="Phobius"/>
    </source>
</evidence>
<dbReference type="RefSeq" id="WP_099308944.1">
    <property type="nucleotide sequence ID" value="NZ_JABJZH010000007.1"/>
</dbReference>
<evidence type="ECO:0000313" key="3">
    <source>
        <dbReference type="EMBL" id="PHO20819.1"/>
    </source>
</evidence>
<feature type="region of interest" description="Disordered" evidence="1">
    <location>
        <begin position="119"/>
        <end position="150"/>
    </location>
</feature>
<evidence type="ECO:0000256" key="1">
    <source>
        <dbReference type="SAM" id="MobiDB-lite"/>
    </source>
</evidence>
<feature type="transmembrane region" description="Helical" evidence="2">
    <location>
        <begin position="72"/>
        <end position="94"/>
    </location>
</feature>
<dbReference type="EMBL" id="PCGW01000007">
    <property type="protein sequence ID" value="PHO20819.1"/>
    <property type="molecule type" value="Genomic_DNA"/>
</dbReference>
<evidence type="ECO:0000313" key="4">
    <source>
        <dbReference type="Proteomes" id="UP000226080"/>
    </source>
</evidence>
<gene>
    <name evidence="3" type="ORF">CQR80_04820</name>
</gene>
<keyword evidence="2" id="KW-1133">Transmembrane helix</keyword>
<sequence>MQQNGEPNSTIDVITSGIAFLFSGLGGIVKYITTAQAQSNKVRIGTVASSFFIGAFSGMVVAFFLMSQKIDTLMIISIAGAFGYFGVPALWGLLRVFFRQIGGSVDDLKSSYQLKDIEKQESANETQDYEDVTEYDELPPKRKTSRRKQR</sequence>
<keyword evidence="2" id="KW-0812">Transmembrane</keyword>
<feature type="transmembrane region" description="Helical" evidence="2">
    <location>
        <begin position="44"/>
        <end position="66"/>
    </location>
</feature>
<dbReference type="InterPro" id="IPR032126">
    <property type="entry name" value="LydA_holin"/>
</dbReference>
<keyword evidence="2" id="KW-0472">Membrane</keyword>
<dbReference type="Proteomes" id="UP000226080">
    <property type="component" value="Unassembled WGS sequence"/>
</dbReference>
<comment type="caution">
    <text evidence="3">The sequence shown here is derived from an EMBL/GenBank/DDBJ whole genome shotgun (WGS) entry which is preliminary data.</text>
</comment>
<proteinExistence type="predicted"/>
<protein>
    <recommendedName>
        <fullName evidence="5">Phage holin family protein</fullName>
    </recommendedName>
</protein>
<feature type="compositionally biased region" description="Acidic residues" evidence="1">
    <location>
        <begin position="127"/>
        <end position="137"/>
    </location>
</feature>
<organism evidence="3 4">
    <name type="scientific">Aggregatibacter actinomycetemcomitans</name>
    <name type="common">Actinobacillus actinomycetemcomitans</name>
    <name type="synonym">Haemophilus actinomycetemcomitans</name>
    <dbReference type="NCBI Taxonomy" id="714"/>
    <lineage>
        <taxon>Bacteria</taxon>
        <taxon>Pseudomonadati</taxon>
        <taxon>Pseudomonadota</taxon>
        <taxon>Gammaproteobacteria</taxon>
        <taxon>Pasteurellales</taxon>
        <taxon>Pasteurellaceae</taxon>
        <taxon>Aggregatibacter</taxon>
    </lineage>
</organism>
<keyword evidence="4" id="KW-1185">Reference proteome</keyword>
<name>A0A2G1DQQ1_AGGAC</name>
<evidence type="ECO:0008006" key="5">
    <source>
        <dbReference type="Google" id="ProtNLM"/>
    </source>
</evidence>
<reference evidence="3 4" key="1">
    <citation type="submission" date="2017-10" db="EMBL/GenBank/DDBJ databases">
        <title>Draft genome sequences of Aggregatibacter actinomycetemcomitans strains 310a and 310b.</title>
        <authorList>
            <person name="May A.C."/>
            <person name="Ohta H."/>
            <person name="Maeda H."/>
            <person name="Kokeguchi S."/>
            <person name="Cugini C."/>
        </authorList>
    </citation>
    <scope>NUCLEOTIDE SEQUENCE [LARGE SCALE GENOMIC DNA]</scope>
    <source>
        <strain evidence="3 4">310b</strain>
    </source>
</reference>